<proteinExistence type="predicted"/>
<protein>
    <submittedName>
        <fullName evidence="1">Uncharacterized protein</fullName>
    </submittedName>
</protein>
<organism evidence="1 2">
    <name type="scientific">Cuscuta campestris</name>
    <dbReference type="NCBI Taxonomy" id="132261"/>
    <lineage>
        <taxon>Eukaryota</taxon>
        <taxon>Viridiplantae</taxon>
        <taxon>Streptophyta</taxon>
        <taxon>Embryophyta</taxon>
        <taxon>Tracheophyta</taxon>
        <taxon>Spermatophyta</taxon>
        <taxon>Magnoliopsida</taxon>
        <taxon>eudicotyledons</taxon>
        <taxon>Gunneridae</taxon>
        <taxon>Pentapetalae</taxon>
        <taxon>asterids</taxon>
        <taxon>lamiids</taxon>
        <taxon>Solanales</taxon>
        <taxon>Convolvulaceae</taxon>
        <taxon>Cuscuteae</taxon>
        <taxon>Cuscuta</taxon>
        <taxon>Cuscuta subgen. Grammica</taxon>
        <taxon>Cuscuta sect. Cleistogrammica</taxon>
    </lineage>
</organism>
<accession>A0A484NBF1</accession>
<keyword evidence="2" id="KW-1185">Reference proteome</keyword>
<sequence length="100" mass="11049">KPAAIVAIQLEPIVAAQPVAQARAAVARRRKPAAIVAVQLEPPSPSPAGRASQTAVARRWKPERRRCFLRLQPPSLTAVSQRRSLIAAAELQRRRCFLRR</sequence>
<dbReference type="Proteomes" id="UP000595140">
    <property type="component" value="Unassembled WGS sequence"/>
</dbReference>
<reference evidence="1 2" key="1">
    <citation type="submission" date="2018-04" db="EMBL/GenBank/DDBJ databases">
        <authorList>
            <person name="Vogel A."/>
        </authorList>
    </citation>
    <scope>NUCLEOTIDE SEQUENCE [LARGE SCALE GENOMIC DNA]</scope>
</reference>
<evidence type="ECO:0000313" key="1">
    <source>
        <dbReference type="EMBL" id="VFQ97184.1"/>
    </source>
</evidence>
<dbReference type="EMBL" id="OOIL02006405">
    <property type="protein sequence ID" value="VFQ97184.1"/>
    <property type="molecule type" value="Genomic_DNA"/>
</dbReference>
<dbReference type="AlphaFoldDB" id="A0A484NBF1"/>
<name>A0A484NBF1_9ASTE</name>
<evidence type="ECO:0000313" key="2">
    <source>
        <dbReference type="Proteomes" id="UP000595140"/>
    </source>
</evidence>
<gene>
    <name evidence="1" type="ORF">CCAM_LOCUS38960</name>
</gene>
<feature type="non-terminal residue" evidence="1">
    <location>
        <position position="1"/>
    </location>
</feature>